<evidence type="ECO:0000256" key="1">
    <source>
        <dbReference type="ARBA" id="ARBA00010617"/>
    </source>
</evidence>
<dbReference type="InterPro" id="IPR001128">
    <property type="entry name" value="Cyt_P450"/>
</dbReference>
<reference evidence="8 9" key="1">
    <citation type="submission" date="2016-10" db="EMBL/GenBank/DDBJ databases">
        <title>The Draft Genome Sequence of Actinokineospora bangkokensis 44EHWT reveals the biosynthetic pathway of antifungal compounds Thailandins with unusual extender unit butylmalonyl-CoA.</title>
        <authorList>
            <person name="Greule A."/>
            <person name="Intra B."/>
            <person name="Flemming S."/>
            <person name="Rommel M.G."/>
            <person name="Panbangred W."/>
            <person name="Bechthold A."/>
        </authorList>
    </citation>
    <scope>NUCLEOTIDE SEQUENCE [LARGE SCALE GENOMIC DNA]</scope>
    <source>
        <strain evidence="8 9">44EHW</strain>
    </source>
</reference>
<keyword evidence="3 7" id="KW-0479">Metal-binding</keyword>
<comment type="caution">
    <text evidence="8">The sequence shown here is derived from an EMBL/GenBank/DDBJ whole genome shotgun (WGS) entry which is preliminary data.</text>
</comment>
<evidence type="ECO:0000313" key="8">
    <source>
        <dbReference type="EMBL" id="OLR91808.1"/>
    </source>
</evidence>
<comment type="similarity">
    <text evidence="1 7">Belongs to the cytochrome P450 family.</text>
</comment>
<evidence type="ECO:0000256" key="7">
    <source>
        <dbReference type="RuleBase" id="RU000461"/>
    </source>
</evidence>
<evidence type="ECO:0000256" key="4">
    <source>
        <dbReference type="ARBA" id="ARBA00023002"/>
    </source>
</evidence>
<dbReference type="FunFam" id="1.10.630.10:FF:000018">
    <property type="entry name" value="Cytochrome P450 monooxygenase"/>
    <property type="match status" value="1"/>
</dbReference>
<dbReference type="SUPFAM" id="SSF48264">
    <property type="entry name" value="Cytochrome P450"/>
    <property type="match status" value="1"/>
</dbReference>
<keyword evidence="5 7" id="KW-0408">Iron</keyword>
<dbReference type="STRING" id="1193682.BJP25_25030"/>
<evidence type="ECO:0000256" key="5">
    <source>
        <dbReference type="ARBA" id="ARBA00023004"/>
    </source>
</evidence>
<dbReference type="InterPro" id="IPR017972">
    <property type="entry name" value="Cyt_P450_CS"/>
</dbReference>
<dbReference type="Gene3D" id="1.10.630.10">
    <property type="entry name" value="Cytochrome P450"/>
    <property type="match status" value="1"/>
</dbReference>
<evidence type="ECO:0000256" key="6">
    <source>
        <dbReference type="ARBA" id="ARBA00023033"/>
    </source>
</evidence>
<dbReference type="InterPro" id="IPR036396">
    <property type="entry name" value="Cyt_P450_sf"/>
</dbReference>
<dbReference type="PANTHER" id="PTHR46696:SF1">
    <property type="entry name" value="CYTOCHROME P450 YJIB-RELATED"/>
    <property type="match status" value="1"/>
</dbReference>
<sequence>MRREGFAPAAELAALAEGGGVTRVRTSQGGDAWLVTHQADVRAVLGDSATFSNDLIAAGVSPTGAPLTPEEEAHIRAGNLLGFDAPEHTRLRKMLAGEFTVRRMRRLQPRVSEIVEQHLDAMERSGPPAELVADFALPIPSLVICELLGVPYSERADFQRRSARLLDVGLTREERATESREMREFMKERIARARRDPGDDLIGMLIREHGDELGTEEFAGLCDLLLIAGHETTANMIGLGTLVLLEHPEQLAALRAEPERFDGAVEELLRYLSIVHSTILRIATTDTELGGQRIQAGELVMCSLPLANRDPGAFSRLPDRFDVTEADMAHLAFGFGVHHCLGAPLARIELRTAFPALFARFPDLRLVEGAAPRFRELSFIYSVEDVRVEW</sequence>
<evidence type="ECO:0000256" key="2">
    <source>
        <dbReference type="ARBA" id="ARBA00022617"/>
    </source>
</evidence>
<gene>
    <name evidence="8" type="ORF">BJP25_25030</name>
</gene>
<dbReference type="CDD" id="cd11030">
    <property type="entry name" value="CYP105-like"/>
    <property type="match status" value="1"/>
</dbReference>
<organism evidence="8 9">
    <name type="scientific">Actinokineospora bangkokensis</name>
    <dbReference type="NCBI Taxonomy" id="1193682"/>
    <lineage>
        <taxon>Bacteria</taxon>
        <taxon>Bacillati</taxon>
        <taxon>Actinomycetota</taxon>
        <taxon>Actinomycetes</taxon>
        <taxon>Pseudonocardiales</taxon>
        <taxon>Pseudonocardiaceae</taxon>
        <taxon>Actinokineospora</taxon>
    </lineage>
</organism>
<protein>
    <submittedName>
        <fullName evidence="8">Cytochrome</fullName>
    </submittedName>
</protein>
<dbReference type="PRINTS" id="PR00385">
    <property type="entry name" value="P450"/>
</dbReference>
<evidence type="ECO:0000313" key="9">
    <source>
        <dbReference type="Proteomes" id="UP000186040"/>
    </source>
</evidence>
<dbReference type="AlphaFoldDB" id="A0A1Q9LIF2"/>
<evidence type="ECO:0000256" key="3">
    <source>
        <dbReference type="ARBA" id="ARBA00022723"/>
    </source>
</evidence>
<dbReference type="GO" id="GO:0005506">
    <property type="term" value="F:iron ion binding"/>
    <property type="evidence" value="ECO:0007669"/>
    <property type="project" value="InterPro"/>
</dbReference>
<dbReference type="InterPro" id="IPR002397">
    <property type="entry name" value="Cyt_P450_B"/>
</dbReference>
<keyword evidence="2 7" id="KW-0349">Heme</keyword>
<dbReference type="Proteomes" id="UP000186040">
    <property type="component" value="Unassembled WGS sequence"/>
</dbReference>
<dbReference type="GO" id="GO:0004497">
    <property type="term" value="F:monooxygenase activity"/>
    <property type="evidence" value="ECO:0007669"/>
    <property type="project" value="UniProtKB-KW"/>
</dbReference>
<name>A0A1Q9LIF2_9PSEU</name>
<keyword evidence="4 7" id="KW-0560">Oxidoreductase</keyword>
<dbReference type="PANTHER" id="PTHR46696">
    <property type="entry name" value="P450, PUTATIVE (EUROFUNG)-RELATED"/>
    <property type="match status" value="1"/>
</dbReference>
<dbReference type="Pfam" id="PF00067">
    <property type="entry name" value="p450"/>
    <property type="match status" value="1"/>
</dbReference>
<dbReference type="PRINTS" id="PR00359">
    <property type="entry name" value="BP450"/>
</dbReference>
<dbReference type="GO" id="GO:0020037">
    <property type="term" value="F:heme binding"/>
    <property type="evidence" value="ECO:0007669"/>
    <property type="project" value="InterPro"/>
</dbReference>
<proteinExistence type="inferred from homology"/>
<dbReference type="OrthoDB" id="3664945at2"/>
<dbReference type="PROSITE" id="PS00086">
    <property type="entry name" value="CYTOCHROME_P450"/>
    <property type="match status" value="1"/>
</dbReference>
<keyword evidence="9" id="KW-1185">Reference proteome</keyword>
<dbReference type="EMBL" id="MKQR01000019">
    <property type="protein sequence ID" value="OLR91808.1"/>
    <property type="molecule type" value="Genomic_DNA"/>
</dbReference>
<keyword evidence="6 7" id="KW-0503">Monooxygenase</keyword>
<accession>A0A1Q9LIF2</accession>
<dbReference type="GO" id="GO:0016705">
    <property type="term" value="F:oxidoreductase activity, acting on paired donors, with incorporation or reduction of molecular oxygen"/>
    <property type="evidence" value="ECO:0007669"/>
    <property type="project" value="InterPro"/>
</dbReference>